<organism evidence="2 3">
    <name type="scientific">Leersia perrieri</name>
    <dbReference type="NCBI Taxonomy" id="77586"/>
    <lineage>
        <taxon>Eukaryota</taxon>
        <taxon>Viridiplantae</taxon>
        <taxon>Streptophyta</taxon>
        <taxon>Embryophyta</taxon>
        <taxon>Tracheophyta</taxon>
        <taxon>Spermatophyta</taxon>
        <taxon>Magnoliopsida</taxon>
        <taxon>Liliopsida</taxon>
        <taxon>Poales</taxon>
        <taxon>Poaceae</taxon>
        <taxon>BOP clade</taxon>
        <taxon>Oryzoideae</taxon>
        <taxon>Oryzeae</taxon>
        <taxon>Oryzinae</taxon>
        <taxon>Leersia</taxon>
    </lineage>
</organism>
<feature type="domain" description="DUF6598" evidence="1">
    <location>
        <begin position="36"/>
        <end position="123"/>
    </location>
</feature>
<reference evidence="2" key="3">
    <citation type="submission" date="2015-04" db="UniProtKB">
        <authorList>
            <consortium name="EnsemblPlants"/>
        </authorList>
    </citation>
    <scope>IDENTIFICATION</scope>
</reference>
<name>A0A0D9XXC7_9ORYZ</name>
<dbReference type="InterPro" id="IPR046533">
    <property type="entry name" value="DUF6598"/>
</dbReference>
<proteinExistence type="predicted"/>
<evidence type="ECO:0000313" key="3">
    <source>
        <dbReference type="Proteomes" id="UP000032180"/>
    </source>
</evidence>
<accession>A0A0D9XXC7</accession>
<dbReference type="AlphaFoldDB" id="A0A0D9XXC7"/>
<dbReference type="EnsemblPlants" id="LPERR12G04060.1">
    <property type="protein sequence ID" value="LPERR12G04060.1"/>
    <property type="gene ID" value="LPERR12G04060"/>
</dbReference>
<protein>
    <recommendedName>
        <fullName evidence="1">DUF6598 domain-containing protein</fullName>
    </recommendedName>
</protein>
<dbReference type="PANTHER" id="PTHR33065">
    <property type="entry name" value="OS07G0486400 PROTEIN"/>
    <property type="match status" value="1"/>
</dbReference>
<dbReference type="Proteomes" id="UP000032180">
    <property type="component" value="Chromosome 12"/>
</dbReference>
<dbReference type="Pfam" id="PF20241">
    <property type="entry name" value="DUF6598"/>
    <property type="match status" value="1"/>
</dbReference>
<keyword evidence="3" id="KW-1185">Reference proteome</keyword>
<dbReference type="Gramene" id="LPERR12G04060.1">
    <property type="protein sequence ID" value="LPERR12G04060.1"/>
    <property type="gene ID" value="LPERR12G04060"/>
</dbReference>
<reference evidence="3" key="2">
    <citation type="submission" date="2013-12" db="EMBL/GenBank/DDBJ databases">
        <authorList>
            <person name="Yu Y."/>
            <person name="Lee S."/>
            <person name="de Baynast K."/>
            <person name="Wissotski M."/>
            <person name="Liu L."/>
            <person name="Talag J."/>
            <person name="Goicoechea J."/>
            <person name="Angelova A."/>
            <person name="Jetty R."/>
            <person name="Kudrna D."/>
            <person name="Golser W."/>
            <person name="Rivera L."/>
            <person name="Zhang J."/>
            <person name="Wing R."/>
        </authorList>
    </citation>
    <scope>NUCLEOTIDE SEQUENCE</scope>
</reference>
<evidence type="ECO:0000259" key="1">
    <source>
        <dbReference type="Pfam" id="PF20241"/>
    </source>
</evidence>
<reference evidence="2 3" key="1">
    <citation type="submission" date="2012-08" db="EMBL/GenBank/DDBJ databases">
        <title>Oryza genome evolution.</title>
        <authorList>
            <person name="Wing R.A."/>
        </authorList>
    </citation>
    <scope>NUCLEOTIDE SEQUENCE</scope>
</reference>
<sequence length="196" mass="22256">MSYTPLDDTYRDNWVASYSKTRGSFPDEKRQMVMSEKHDSFLELQGPSRAIVLIDPAIFEVDLKVKSDDEQTNDKPLASLVFYHDNTPYRDESHLETLTELTEHSTMEFKFAEIINAVEATIQRSVAVVEERGQLILGVDAVHEVEKDGGATATPVTMEYPFTPRTALRSKGGLTLDFARWILQLHGRCFRSFVHG</sequence>
<evidence type="ECO:0000313" key="2">
    <source>
        <dbReference type="EnsemblPlants" id="LPERR12G04060.1"/>
    </source>
</evidence>
<dbReference type="PANTHER" id="PTHR33065:SF131">
    <property type="entry name" value="EXPRESSED PROTEIN"/>
    <property type="match status" value="1"/>
</dbReference>